<evidence type="ECO:0000313" key="1">
    <source>
        <dbReference type="EMBL" id="QTD49463.1"/>
    </source>
</evidence>
<protein>
    <submittedName>
        <fullName evidence="1">Uncharacterized protein</fullName>
    </submittedName>
</protein>
<gene>
    <name evidence="1" type="ORF">J3U87_28085</name>
</gene>
<dbReference type="AlphaFoldDB" id="A0A8A4TIN0"/>
<proteinExistence type="predicted"/>
<sequence>MLLANPIGKVRLTLQRPGEGVYERYEMRYGLRVLEGEEHFILEDATREMERPWEVNTLATAPTASTVVSQFLRSSMDKMEDKRRRGFALLDATRPFYPVWDDLLNSFPRELPKSFDEAIEAERLRRERAFIEAQNGRFLFQHGLVDSQAAQEEARQYFVSVKPRKTTRHRKYQELVEDLNQMRLFD</sequence>
<dbReference type="RefSeq" id="WP_237379095.1">
    <property type="nucleotide sequence ID" value="NZ_CP071793.1"/>
</dbReference>
<accession>A0A8A4TIN0</accession>
<organism evidence="1 2">
    <name type="scientific">Sulfidibacter corallicola</name>
    <dbReference type="NCBI Taxonomy" id="2818388"/>
    <lineage>
        <taxon>Bacteria</taxon>
        <taxon>Pseudomonadati</taxon>
        <taxon>Acidobacteriota</taxon>
        <taxon>Holophagae</taxon>
        <taxon>Acanthopleuribacterales</taxon>
        <taxon>Acanthopleuribacteraceae</taxon>
        <taxon>Sulfidibacter</taxon>
    </lineage>
</organism>
<evidence type="ECO:0000313" key="2">
    <source>
        <dbReference type="Proteomes" id="UP000663929"/>
    </source>
</evidence>
<dbReference type="Proteomes" id="UP000663929">
    <property type="component" value="Chromosome"/>
</dbReference>
<reference evidence="1" key="1">
    <citation type="submission" date="2021-03" db="EMBL/GenBank/DDBJ databases">
        <title>Acanthopleuribacteraceae sp. M133.</title>
        <authorList>
            <person name="Wang G."/>
        </authorList>
    </citation>
    <scope>NUCLEOTIDE SEQUENCE</scope>
    <source>
        <strain evidence="1">M133</strain>
    </source>
</reference>
<dbReference type="KEGG" id="scor:J3U87_28085"/>
<dbReference type="EMBL" id="CP071793">
    <property type="protein sequence ID" value="QTD49463.1"/>
    <property type="molecule type" value="Genomic_DNA"/>
</dbReference>
<keyword evidence="2" id="KW-1185">Reference proteome</keyword>
<name>A0A8A4TIN0_SULCO</name>